<evidence type="ECO:0000313" key="2">
    <source>
        <dbReference type="Proteomes" id="UP001268089"/>
    </source>
</evidence>
<proteinExistence type="predicted"/>
<comment type="caution">
    <text evidence="1">The sequence shown here is derived from an EMBL/GenBank/DDBJ whole genome shotgun (WGS) entry which is preliminary data.</text>
</comment>
<dbReference type="EMBL" id="JAVDXO010000007">
    <property type="protein sequence ID" value="MDR7307700.1"/>
    <property type="molecule type" value="Genomic_DNA"/>
</dbReference>
<reference evidence="1 2" key="1">
    <citation type="submission" date="2023-07" db="EMBL/GenBank/DDBJ databases">
        <title>Sorghum-associated microbial communities from plants grown in Nebraska, USA.</title>
        <authorList>
            <person name="Schachtman D."/>
        </authorList>
    </citation>
    <scope>NUCLEOTIDE SEQUENCE [LARGE SCALE GENOMIC DNA]</scope>
    <source>
        <strain evidence="1 2">BE308</strain>
    </source>
</reference>
<evidence type="ECO:0008006" key="3">
    <source>
        <dbReference type="Google" id="ProtNLM"/>
    </source>
</evidence>
<protein>
    <recommendedName>
        <fullName evidence="3">DUF5619 domain-containing protein</fullName>
    </recommendedName>
</protein>
<sequence>MSQEELRALWPSTREVHSASEIRGKWIDEKSTQGFLEVVITLKADGTGTFFHSRRADMGDWAFHYSVEGSVLTMALEAIDSEGIRYKHLDARLFEKKLLLNDNGDVSVFVLNSSSV</sequence>
<evidence type="ECO:0000313" key="1">
    <source>
        <dbReference type="EMBL" id="MDR7307700.1"/>
    </source>
</evidence>
<name>A0ABU1ZQ68_9BURK</name>
<keyword evidence="2" id="KW-1185">Reference proteome</keyword>
<organism evidence="1 2">
    <name type="scientific">Rhodoferax saidenbachensis</name>
    <dbReference type="NCBI Taxonomy" id="1484693"/>
    <lineage>
        <taxon>Bacteria</taxon>
        <taxon>Pseudomonadati</taxon>
        <taxon>Pseudomonadota</taxon>
        <taxon>Betaproteobacteria</taxon>
        <taxon>Burkholderiales</taxon>
        <taxon>Comamonadaceae</taxon>
        <taxon>Rhodoferax</taxon>
    </lineage>
</organism>
<gene>
    <name evidence="1" type="ORF">J2X15_003004</name>
</gene>
<dbReference type="RefSeq" id="WP_310344150.1">
    <property type="nucleotide sequence ID" value="NZ_JAVDXO010000007.1"/>
</dbReference>
<accession>A0ABU1ZQ68</accession>
<dbReference type="Proteomes" id="UP001268089">
    <property type="component" value="Unassembled WGS sequence"/>
</dbReference>